<dbReference type="Pfam" id="PF00400">
    <property type="entry name" value="WD40"/>
    <property type="match status" value="3"/>
</dbReference>
<dbReference type="PANTHER" id="PTHR10622">
    <property type="entry name" value="HET DOMAIN-CONTAINING PROTEIN"/>
    <property type="match status" value="1"/>
</dbReference>
<dbReference type="CDD" id="cd00200">
    <property type="entry name" value="WD40"/>
    <property type="match status" value="1"/>
</dbReference>
<dbReference type="PROSITE" id="PS50294">
    <property type="entry name" value="WD_REPEATS_REGION"/>
    <property type="match status" value="3"/>
</dbReference>
<evidence type="ECO:0000256" key="1">
    <source>
        <dbReference type="ARBA" id="ARBA00022737"/>
    </source>
</evidence>
<protein>
    <recommendedName>
        <fullName evidence="3">NACHT domain-containing protein</fullName>
    </recommendedName>
</protein>
<name>A0AAJ0GSJ7_9PEZI</name>
<keyword evidence="2" id="KW-0853">WD repeat</keyword>
<keyword evidence="5" id="KW-1185">Reference proteome</keyword>
<dbReference type="PROSITE" id="PS50837">
    <property type="entry name" value="NACHT"/>
    <property type="match status" value="1"/>
</dbReference>
<dbReference type="Pfam" id="PF06985">
    <property type="entry name" value="HET"/>
    <property type="match status" value="1"/>
</dbReference>
<dbReference type="Proteomes" id="UP001273166">
    <property type="component" value="Unassembled WGS sequence"/>
</dbReference>
<sequence length="943" mass="106760">MRLLERDDTGGIRLTEDFPNDKIPPYAILSHTWGAEEVLFRDMTDDTGKSKAGYAKIRFCGDQAGRDGLKFFWVDTCCIDKSNSTELQEAINSMFRWYHNAAKCYAYLADVSTLSLDVGDESIWVPAFRASRWFTRGWTLQELIAPISVEFFSRENVRLGDRKSLEQHIHDVTGIPLRALHSSPLSEFSVPDRMAWVEKRNTTREEDKAYSLFGIFDVQLPLLYGEGEQKAFRRLREEIRKASSREQTYDQSEDRCLADLRSTDPRHDKIRIEDAKGGLLRDSYRWVLDNAEFQRWRDDENSRLLWIKGDPGKGKTMLVCGIIDELKTLSPSCLLSFFLCQATDSRINNATAVLRGMIYLLVSQEPTLISYVRTKYDHAGKTLFEDANAWVALSEVFTNILQDPCLGTAYLIIDALDECVTDLSRLLRLIVKNSTISPRIKWIVSSRNWPEIEEQLETATYKARLSLELNAESIATAVDTYIRNKVDQLAQLKNYDTGTKDMVRDYLHSHANDTFLWVALVCQELATTPGWKVKKKLALFPPGLDALYRRMMDQICKSEDAALCKDILAVVSVVYRPITLDELTALVDTLDDVFDNHEALAEIVGLCGSFLTLRERTISFVHQSAKDFLLKQARDEIFPAGIEEVHRTIFSRSLRVMRETLRRDIYNLGAPGFPIDKVRPPNPDPLAAVRYSCVYWIDHLRDCDPKKNANKDIQNGGSIDTFLCEKYLHWLEALSLQKSISEGVASMLCLEGLLEVGKDTSLLIDRVRDAYRFILYHKWAVENSPLQVYASALVFSPARSITRSQFENDEPKWIIRNPTIADNWGACLQTLEGHRDRVYSVAWSPDASRLASASDDETVKIWDPTTGQCVATLGGHSDSVYSVAWSPDASRLASASGDDTVKIWDPATGQCVATLEGHRGPVMSIAWSPDASRLASASYDETV</sequence>
<dbReference type="InterPro" id="IPR007111">
    <property type="entry name" value="NACHT_NTPase"/>
</dbReference>
<evidence type="ECO:0000256" key="2">
    <source>
        <dbReference type="PROSITE-ProRule" id="PRU00221"/>
    </source>
</evidence>
<organism evidence="4 5">
    <name type="scientific">Chaetomium strumarium</name>
    <dbReference type="NCBI Taxonomy" id="1170767"/>
    <lineage>
        <taxon>Eukaryota</taxon>
        <taxon>Fungi</taxon>
        <taxon>Dikarya</taxon>
        <taxon>Ascomycota</taxon>
        <taxon>Pezizomycotina</taxon>
        <taxon>Sordariomycetes</taxon>
        <taxon>Sordariomycetidae</taxon>
        <taxon>Sordariales</taxon>
        <taxon>Chaetomiaceae</taxon>
        <taxon>Chaetomium</taxon>
    </lineage>
</organism>
<gene>
    <name evidence="4" type="ORF">B0T15DRAFT_554966</name>
</gene>
<dbReference type="PROSITE" id="PS50082">
    <property type="entry name" value="WD_REPEATS_2"/>
    <property type="match status" value="3"/>
</dbReference>
<evidence type="ECO:0000313" key="5">
    <source>
        <dbReference type="Proteomes" id="UP001273166"/>
    </source>
</evidence>
<dbReference type="Pfam" id="PF24883">
    <property type="entry name" value="NPHP3_N"/>
    <property type="match status" value="1"/>
</dbReference>
<evidence type="ECO:0000259" key="3">
    <source>
        <dbReference type="PROSITE" id="PS50837"/>
    </source>
</evidence>
<dbReference type="RefSeq" id="XP_062720880.1">
    <property type="nucleotide sequence ID" value="XM_062870374.1"/>
</dbReference>
<dbReference type="InterPro" id="IPR001680">
    <property type="entry name" value="WD40_rpt"/>
</dbReference>
<keyword evidence="1" id="KW-0677">Repeat</keyword>
<feature type="repeat" description="WD" evidence="2">
    <location>
        <begin position="831"/>
        <end position="872"/>
    </location>
</feature>
<dbReference type="InterPro" id="IPR010730">
    <property type="entry name" value="HET"/>
</dbReference>
<dbReference type="SUPFAM" id="SSF52540">
    <property type="entry name" value="P-loop containing nucleoside triphosphate hydrolases"/>
    <property type="match status" value="1"/>
</dbReference>
<dbReference type="AlphaFoldDB" id="A0AAJ0GSJ7"/>
<dbReference type="Gene3D" id="2.130.10.10">
    <property type="entry name" value="YVTN repeat-like/Quinoprotein amine dehydrogenase"/>
    <property type="match status" value="2"/>
</dbReference>
<dbReference type="GeneID" id="87889203"/>
<feature type="repeat" description="WD" evidence="2">
    <location>
        <begin position="873"/>
        <end position="914"/>
    </location>
</feature>
<dbReference type="InterPro" id="IPR036322">
    <property type="entry name" value="WD40_repeat_dom_sf"/>
</dbReference>
<dbReference type="Gene3D" id="3.40.50.300">
    <property type="entry name" value="P-loop containing nucleotide triphosphate hydrolases"/>
    <property type="match status" value="1"/>
</dbReference>
<dbReference type="EMBL" id="JAUDZG010000004">
    <property type="protein sequence ID" value="KAK3305100.1"/>
    <property type="molecule type" value="Genomic_DNA"/>
</dbReference>
<dbReference type="InterPro" id="IPR027417">
    <property type="entry name" value="P-loop_NTPase"/>
</dbReference>
<accession>A0AAJ0GSJ7</accession>
<dbReference type="FunFam" id="3.40.50.300:FF:001638">
    <property type="entry name" value="NACHT and WD40 domain protein"/>
    <property type="match status" value="1"/>
</dbReference>
<feature type="repeat" description="WD" evidence="2">
    <location>
        <begin position="915"/>
        <end position="943"/>
    </location>
</feature>
<reference evidence="4" key="2">
    <citation type="submission" date="2023-06" db="EMBL/GenBank/DDBJ databases">
        <authorList>
            <consortium name="Lawrence Berkeley National Laboratory"/>
            <person name="Mondo S.J."/>
            <person name="Hensen N."/>
            <person name="Bonometti L."/>
            <person name="Westerberg I."/>
            <person name="Brannstrom I.O."/>
            <person name="Guillou S."/>
            <person name="Cros-Aarteil S."/>
            <person name="Calhoun S."/>
            <person name="Haridas S."/>
            <person name="Kuo A."/>
            <person name="Pangilinan J."/>
            <person name="Riley R."/>
            <person name="Labutti K."/>
            <person name="Andreopoulos B."/>
            <person name="Lipzen A."/>
            <person name="Chen C."/>
            <person name="Yanf M."/>
            <person name="Daum C."/>
            <person name="Ng V."/>
            <person name="Clum A."/>
            <person name="Steindorff A."/>
            <person name="Ohm R."/>
            <person name="Martin F."/>
            <person name="Silar P."/>
            <person name="Natvig D."/>
            <person name="Lalanne C."/>
            <person name="Gautier V."/>
            <person name="Ament-Velasquez S.L."/>
            <person name="Kruys A."/>
            <person name="Hutchinson M.I."/>
            <person name="Powell A.J."/>
            <person name="Barry K."/>
            <person name="Miller A.N."/>
            <person name="Grigoriev I.V."/>
            <person name="Debuchy R."/>
            <person name="Gladieux P."/>
            <person name="Thoren M.H."/>
            <person name="Johannesson H."/>
        </authorList>
    </citation>
    <scope>NUCLEOTIDE SEQUENCE</scope>
    <source>
        <strain evidence="4">CBS 333.67</strain>
    </source>
</reference>
<dbReference type="Pfam" id="PF22939">
    <property type="entry name" value="WHD_GPIID"/>
    <property type="match status" value="1"/>
</dbReference>
<dbReference type="InterPro" id="IPR054471">
    <property type="entry name" value="GPIID_WHD"/>
</dbReference>
<feature type="non-terminal residue" evidence="4">
    <location>
        <position position="943"/>
    </location>
</feature>
<dbReference type="PANTHER" id="PTHR10622:SF13">
    <property type="entry name" value="NACHT DOMAIN-CONTAINING PROTEIN"/>
    <property type="match status" value="1"/>
</dbReference>
<dbReference type="SMART" id="SM00320">
    <property type="entry name" value="WD40"/>
    <property type="match status" value="3"/>
</dbReference>
<dbReference type="InterPro" id="IPR015943">
    <property type="entry name" value="WD40/YVTN_repeat-like_dom_sf"/>
</dbReference>
<comment type="caution">
    <text evidence="4">The sequence shown here is derived from an EMBL/GenBank/DDBJ whole genome shotgun (WGS) entry which is preliminary data.</text>
</comment>
<evidence type="ECO:0000313" key="4">
    <source>
        <dbReference type="EMBL" id="KAK3305100.1"/>
    </source>
</evidence>
<proteinExistence type="predicted"/>
<dbReference type="SUPFAM" id="SSF50978">
    <property type="entry name" value="WD40 repeat-like"/>
    <property type="match status" value="1"/>
</dbReference>
<feature type="domain" description="NACHT" evidence="3">
    <location>
        <begin position="303"/>
        <end position="523"/>
    </location>
</feature>
<dbReference type="InterPro" id="IPR056884">
    <property type="entry name" value="NPHP3-like_N"/>
</dbReference>
<reference evidence="4" key="1">
    <citation type="journal article" date="2023" name="Mol. Phylogenet. Evol.">
        <title>Genome-scale phylogeny and comparative genomics of the fungal order Sordariales.</title>
        <authorList>
            <person name="Hensen N."/>
            <person name="Bonometti L."/>
            <person name="Westerberg I."/>
            <person name="Brannstrom I.O."/>
            <person name="Guillou S."/>
            <person name="Cros-Aarteil S."/>
            <person name="Calhoun S."/>
            <person name="Haridas S."/>
            <person name="Kuo A."/>
            <person name="Mondo S."/>
            <person name="Pangilinan J."/>
            <person name="Riley R."/>
            <person name="LaButti K."/>
            <person name="Andreopoulos B."/>
            <person name="Lipzen A."/>
            <person name="Chen C."/>
            <person name="Yan M."/>
            <person name="Daum C."/>
            <person name="Ng V."/>
            <person name="Clum A."/>
            <person name="Steindorff A."/>
            <person name="Ohm R.A."/>
            <person name="Martin F."/>
            <person name="Silar P."/>
            <person name="Natvig D.O."/>
            <person name="Lalanne C."/>
            <person name="Gautier V."/>
            <person name="Ament-Velasquez S.L."/>
            <person name="Kruys A."/>
            <person name="Hutchinson M.I."/>
            <person name="Powell A.J."/>
            <person name="Barry K."/>
            <person name="Miller A.N."/>
            <person name="Grigoriev I.V."/>
            <person name="Debuchy R."/>
            <person name="Gladieux P."/>
            <person name="Hiltunen Thoren M."/>
            <person name="Johannesson H."/>
        </authorList>
    </citation>
    <scope>NUCLEOTIDE SEQUENCE</scope>
    <source>
        <strain evidence="4">CBS 333.67</strain>
    </source>
</reference>